<sequence>MFGLYENELDYSFKTNHFMKLKFSTILSGVVIMAATVLAVSCQKNKSSDKPRLQVRLTDAPDPNVKEVWVDVKGIAIKMGDSAEITLTNAYPGLYNLLDLTNGKDTILADAEIPAGRISQIRLLLGDNNYIITKTGQKINLTTPSAQHSGLKVQIQQDVTGGILYRLVLDFDAGKSIVKAGNSGQYLLKPVLRIISFASSGGSVKGVVAPDSIITAIYAINGPDTVASTFTQVGNGNYMIKDIPAGSYTFSYVPGDTIHKTATKVVPVTLGQITIVDTVKLEKK</sequence>
<dbReference type="Pfam" id="PF14321">
    <property type="entry name" value="DUF4382"/>
    <property type="match status" value="1"/>
</dbReference>
<dbReference type="Proteomes" id="UP000316167">
    <property type="component" value="Unassembled WGS sequence"/>
</dbReference>
<accession>A0A562SUP9</accession>
<dbReference type="EMBL" id="VLLE01000002">
    <property type="protein sequence ID" value="TWI85047.1"/>
    <property type="molecule type" value="Genomic_DNA"/>
</dbReference>
<evidence type="ECO:0000313" key="3">
    <source>
        <dbReference type="EMBL" id="TWI85047.1"/>
    </source>
</evidence>
<keyword evidence="1" id="KW-0812">Transmembrane</keyword>
<evidence type="ECO:0000256" key="1">
    <source>
        <dbReference type="SAM" id="Phobius"/>
    </source>
</evidence>
<organism evidence="3 4">
    <name type="scientific">Lacibacter cauensis</name>
    <dbReference type="NCBI Taxonomy" id="510947"/>
    <lineage>
        <taxon>Bacteria</taxon>
        <taxon>Pseudomonadati</taxon>
        <taxon>Bacteroidota</taxon>
        <taxon>Chitinophagia</taxon>
        <taxon>Chitinophagales</taxon>
        <taxon>Chitinophagaceae</taxon>
        <taxon>Lacibacter</taxon>
    </lineage>
</organism>
<feature type="transmembrane region" description="Helical" evidence="1">
    <location>
        <begin position="23"/>
        <end position="42"/>
    </location>
</feature>
<protein>
    <submittedName>
        <fullName evidence="3">Uncharacterized protein DUF4382</fullName>
    </submittedName>
</protein>
<dbReference type="InterPro" id="IPR025491">
    <property type="entry name" value="DUF4382"/>
</dbReference>
<evidence type="ECO:0000313" key="4">
    <source>
        <dbReference type="Proteomes" id="UP000316167"/>
    </source>
</evidence>
<reference evidence="3 4" key="1">
    <citation type="journal article" date="2015" name="Stand. Genomic Sci.">
        <title>Genomic Encyclopedia of Bacterial and Archaeal Type Strains, Phase III: the genomes of soil and plant-associated and newly described type strains.</title>
        <authorList>
            <person name="Whitman W.B."/>
            <person name="Woyke T."/>
            <person name="Klenk H.P."/>
            <person name="Zhou Y."/>
            <person name="Lilburn T.G."/>
            <person name="Beck B.J."/>
            <person name="De Vos P."/>
            <person name="Vandamme P."/>
            <person name="Eisen J.A."/>
            <person name="Garrity G."/>
            <person name="Hugenholtz P."/>
            <person name="Kyrpides N.C."/>
        </authorList>
    </citation>
    <scope>NUCLEOTIDE SEQUENCE [LARGE SCALE GENOMIC DNA]</scope>
    <source>
        <strain evidence="3 4">CGMCC 1.7271</strain>
    </source>
</reference>
<evidence type="ECO:0000259" key="2">
    <source>
        <dbReference type="Pfam" id="PF14321"/>
    </source>
</evidence>
<gene>
    <name evidence="3" type="ORF">IQ13_0201</name>
</gene>
<feature type="domain" description="DUF4382" evidence="2">
    <location>
        <begin position="52"/>
        <end position="190"/>
    </location>
</feature>
<comment type="caution">
    <text evidence="3">The sequence shown here is derived from an EMBL/GenBank/DDBJ whole genome shotgun (WGS) entry which is preliminary data.</text>
</comment>
<proteinExistence type="predicted"/>
<keyword evidence="1" id="KW-0472">Membrane</keyword>
<name>A0A562SUP9_9BACT</name>
<dbReference type="AlphaFoldDB" id="A0A562SUP9"/>
<keyword evidence="4" id="KW-1185">Reference proteome</keyword>
<keyword evidence="1" id="KW-1133">Transmembrane helix</keyword>